<keyword evidence="1" id="KW-1133">Transmembrane helix</keyword>
<accession>A0A382EH57</accession>
<dbReference type="EMBL" id="UINC01044396">
    <property type="protein sequence ID" value="SVB49805.1"/>
    <property type="molecule type" value="Genomic_DNA"/>
</dbReference>
<dbReference type="PANTHER" id="PTHR22911:SF135">
    <property type="entry name" value="BLR4310 PROTEIN"/>
    <property type="match status" value="1"/>
</dbReference>
<name>A0A382EH57_9ZZZZ</name>
<organism evidence="3">
    <name type="scientific">marine metagenome</name>
    <dbReference type="NCBI Taxonomy" id="408172"/>
    <lineage>
        <taxon>unclassified sequences</taxon>
        <taxon>metagenomes</taxon>
        <taxon>ecological metagenomes</taxon>
    </lineage>
</organism>
<evidence type="ECO:0000256" key="1">
    <source>
        <dbReference type="SAM" id="Phobius"/>
    </source>
</evidence>
<keyword evidence="1" id="KW-0812">Transmembrane</keyword>
<dbReference type="InterPro" id="IPR037185">
    <property type="entry name" value="EmrE-like"/>
</dbReference>
<protein>
    <recommendedName>
        <fullName evidence="2">EamA domain-containing protein</fullName>
    </recommendedName>
</protein>
<evidence type="ECO:0000259" key="2">
    <source>
        <dbReference type="Pfam" id="PF00892"/>
    </source>
</evidence>
<sequence length="189" mass="20246">MISTIAVPNRSVGVPLVMIAGICWSTSGLIYRLIENASPWQVLFYRSLALFVMLAIWLGVNYRKNFFSIFSNSIGLSLTGGVCLGAAFTTYILALEYTSVPNAMFILAAAPFITALLGRMILGETITGITWICMIVTAVGLGVMVGEEVSLGKGLGEFFALCAALGFSCMTISLRANHTNDLLPTIFLA</sequence>
<feature type="transmembrane region" description="Helical" evidence="1">
    <location>
        <begin position="74"/>
        <end position="94"/>
    </location>
</feature>
<evidence type="ECO:0000313" key="3">
    <source>
        <dbReference type="EMBL" id="SVB49805.1"/>
    </source>
</evidence>
<dbReference type="Pfam" id="PF00892">
    <property type="entry name" value="EamA"/>
    <property type="match status" value="1"/>
</dbReference>
<feature type="domain" description="EamA" evidence="2">
    <location>
        <begin position="13"/>
        <end position="144"/>
    </location>
</feature>
<feature type="transmembrane region" description="Helical" evidence="1">
    <location>
        <begin position="100"/>
        <end position="122"/>
    </location>
</feature>
<proteinExistence type="predicted"/>
<dbReference type="PANTHER" id="PTHR22911">
    <property type="entry name" value="ACYL-MALONYL CONDENSING ENZYME-RELATED"/>
    <property type="match status" value="1"/>
</dbReference>
<keyword evidence="1" id="KW-0472">Membrane</keyword>
<dbReference type="GO" id="GO:0016020">
    <property type="term" value="C:membrane"/>
    <property type="evidence" value="ECO:0007669"/>
    <property type="project" value="InterPro"/>
</dbReference>
<dbReference type="AlphaFoldDB" id="A0A382EH57"/>
<reference evidence="3" key="1">
    <citation type="submission" date="2018-05" db="EMBL/GenBank/DDBJ databases">
        <authorList>
            <person name="Lanie J.A."/>
            <person name="Ng W.-L."/>
            <person name="Kazmierczak K.M."/>
            <person name="Andrzejewski T.M."/>
            <person name="Davidsen T.M."/>
            <person name="Wayne K.J."/>
            <person name="Tettelin H."/>
            <person name="Glass J.I."/>
            <person name="Rusch D."/>
            <person name="Podicherti R."/>
            <person name="Tsui H.-C.T."/>
            <person name="Winkler M.E."/>
        </authorList>
    </citation>
    <scope>NUCLEOTIDE SEQUENCE</scope>
</reference>
<feature type="transmembrane region" description="Helical" evidence="1">
    <location>
        <begin position="43"/>
        <end position="62"/>
    </location>
</feature>
<feature type="transmembrane region" description="Helical" evidence="1">
    <location>
        <begin position="158"/>
        <end position="176"/>
    </location>
</feature>
<feature type="transmembrane region" description="Helical" evidence="1">
    <location>
        <begin position="12"/>
        <end position="31"/>
    </location>
</feature>
<dbReference type="SUPFAM" id="SSF103481">
    <property type="entry name" value="Multidrug resistance efflux transporter EmrE"/>
    <property type="match status" value="1"/>
</dbReference>
<feature type="transmembrane region" description="Helical" evidence="1">
    <location>
        <begin position="129"/>
        <end position="146"/>
    </location>
</feature>
<dbReference type="InterPro" id="IPR000620">
    <property type="entry name" value="EamA_dom"/>
</dbReference>
<gene>
    <name evidence="3" type="ORF">METZ01_LOCUS202659</name>
</gene>
<feature type="non-terminal residue" evidence="3">
    <location>
        <position position="189"/>
    </location>
</feature>